<comment type="caution">
    <text evidence="3">The sequence shown here is derived from an EMBL/GenBank/DDBJ whole genome shotgun (WGS) entry which is preliminary data.</text>
</comment>
<keyword evidence="2" id="KW-1133">Transmembrane helix</keyword>
<name>A0A550CAK7_9AGAR</name>
<keyword evidence="2" id="KW-0812">Transmembrane</keyword>
<gene>
    <name evidence="3" type="ORF">BD626DRAFT_73427</name>
</gene>
<dbReference type="AlphaFoldDB" id="A0A550CAK7"/>
<evidence type="ECO:0000256" key="1">
    <source>
        <dbReference type="SAM" id="MobiDB-lite"/>
    </source>
</evidence>
<accession>A0A550CAK7</accession>
<keyword evidence="4" id="KW-1185">Reference proteome</keyword>
<feature type="region of interest" description="Disordered" evidence="1">
    <location>
        <begin position="128"/>
        <end position="166"/>
    </location>
</feature>
<dbReference type="Proteomes" id="UP000320762">
    <property type="component" value="Unassembled WGS sequence"/>
</dbReference>
<feature type="compositionally biased region" description="Low complexity" evidence="1">
    <location>
        <begin position="128"/>
        <end position="157"/>
    </location>
</feature>
<evidence type="ECO:0000313" key="4">
    <source>
        <dbReference type="Proteomes" id="UP000320762"/>
    </source>
</evidence>
<feature type="transmembrane region" description="Helical" evidence="2">
    <location>
        <begin position="55"/>
        <end position="73"/>
    </location>
</feature>
<reference evidence="3 4" key="1">
    <citation type="journal article" date="2019" name="New Phytol.">
        <title>Comparative genomics reveals unique wood-decay strategies and fruiting body development in the Schizophyllaceae.</title>
        <authorList>
            <person name="Almasi E."/>
            <person name="Sahu N."/>
            <person name="Krizsan K."/>
            <person name="Balint B."/>
            <person name="Kovacs G.M."/>
            <person name="Kiss B."/>
            <person name="Cseklye J."/>
            <person name="Drula E."/>
            <person name="Henrissat B."/>
            <person name="Nagy I."/>
            <person name="Chovatia M."/>
            <person name="Adam C."/>
            <person name="LaButti K."/>
            <person name="Lipzen A."/>
            <person name="Riley R."/>
            <person name="Grigoriev I.V."/>
            <person name="Nagy L.G."/>
        </authorList>
    </citation>
    <scope>NUCLEOTIDE SEQUENCE [LARGE SCALE GENOMIC DNA]</scope>
    <source>
        <strain evidence="3 4">NL-1724</strain>
    </source>
</reference>
<evidence type="ECO:0000313" key="3">
    <source>
        <dbReference type="EMBL" id="TRM61833.1"/>
    </source>
</evidence>
<organism evidence="3 4">
    <name type="scientific">Schizophyllum amplum</name>
    <dbReference type="NCBI Taxonomy" id="97359"/>
    <lineage>
        <taxon>Eukaryota</taxon>
        <taxon>Fungi</taxon>
        <taxon>Dikarya</taxon>
        <taxon>Basidiomycota</taxon>
        <taxon>Agaricomycotina</taxon>
        <taxon>Agaricomycetes</taxon>
        <taxon>Agaricomycetidae</taxon>
        <taxon>Agaricales</taxon>
        <taxon>Schizophyllaceae</taxon>
        <taxon>Schizophyllum</taxon>
    </lineage>
</organism>
<dbReference type="OrthoDB" id="10508361at2759"/>
<dbReference type="EMBL" id="VDMD01000015">
    <property type="protein sequence ID" value="TRM61833.1"/>
    <property type="molecule type" value="Genomic_DNA"/>
</dbReference>
<sequence length="166" mass="17644">MFAINFANVHVADYWPLIAALYLLSPGTPAFHLLAAAFELICTVVDFVILNVAEIVAFFISIPIAFVVGYLNLETSIILYHLRHSARCCVCFARKCVNGIRYSVCAAGIACGRPSWIVSALCVTTSTDASPPSATTSMATSPPSATASSMSCASASRPSKHNTAHR</sequence>
<protein>
    <submittedName>
        <fullName evidence="3">Uncharacterized protein</fullName>
    </submittedName>
</protein>
<evidence type="ECO:0000256" key="2">
    <source>
        <dbReference type="SAM" id="Phobius"/>
    </source>
</evidence>
<keyword evidence="2" id="KW-0472">Membrane</keyword>
<proteinExistence type="predicted"/>